<dbReference type="Gene3D" id="1.10.510.10">
    <property type="entry name" value="Transferase(Phosphotransferase) domain 1"/>
    <property type="match status" value="2"/>
</dbReference>
<dbReference type="PANTHER" id="PTHR24346:SF39">
    <property type="entry name" value="SERINE_THREONINE-PROTEIN KINASE GRIK1-RELATED"/>
    <property type="match status" value="1"/>
</dbReference>
<dbReference type="PANTHER" id="PTHR24346">
    <property type="entry name" value="MAP/MICROTUBULE AFFINITY-REGULATING KINASE"/>
    <property type="match status" value="1"/>
</dbReference>
<keyword evidence="4 9" id="KW-0547">Nucleotide-binding</keyword>
<dbReference type="Pfam" id="PF07714">
    <property type="entry name" value="PK_Tyr_Ser-Thr"/>
    <property type="match status" value="1"/>
</dbReference>
<evidence type="ECO:0000256" key="9">
    <source>
        <dbReference type="PROSITE-ProRule" id="PRU10141"/>
    </source>
</evidence>
<organism evidence="11 12">
    <name type="scientific">Morella rubra</name>
    <name type="common">Chinese bayberry</name>
    <dbReference type="NCBI Taxonomy" id="262757"/>
    <lineage>
        <taxon>Eukaryota</taxon>
        <taxon>Viridiplantae</taxon>
        <taxon>Streptophyta</taxon>
        <taxon>Embryophyta</taxon>
        <taxon>Tracheophyta</taxon>
        <taxon>Spermatophyta</taxon>
        <taxon>Magnoliopsida</taxon>
        <taxon>eudicotyledons</taxon>
        <taxon>Gunneridae</taxon>
        <taxon>Pentapetalae</taxon>
        <taxon>rosids</taxon>
        <taxon>fabids</taxon>
        <taxon>Fagales</taxon>
        <taxon>Myricaceae</taxon>
        <taxon>Morella</taxon>
    </lineage>
</organism>
<dbReference type="InterPro" id="IPR000719">
    <property type="entry name" value="Prot_kinase_dom"/>
</dbReference>
<dbReference type="InterPro" id="IPR017441">
    <property type="entry name" value="Protein_kinase_ATP_BS"/>
</dbReference>
<dbReference type="InterPro" id="IPR008271">
    <property type="entry name" value="Ser/Thr_kinase_AS"/>
</dbReference>
<protein>
    <recommendedName>
        <fullName evidence="1">non-specific serine/threonine protein kinase</fullName>
        <ecNumber evidence="1">2.7.11.1</ecNumber>
    </recommendedName>
</protein>
<dbReference type="CDD" id="cd14008">
    <property type="entry name" value="STKc_LKB1_CaMKK"/>
    <property type="match status" value="1"/>
</dbReference>
<dbReference type="GO" id="GO:0035556">
    <property type="term" value="P:intracellular signal transduction"/>
    <property type="evidence" value="ECO:0007669"/>
    <property type="project" value="TreeGrafter"/>
</dbReference>
<evidence type="ECO:0000256" key="5">
    <source>
        <dbReference type="ARBA" id="ARBA00022777"/>
    </source>
</evidence>
<comment type="caution">
    <text evidence="11">The sequence shown here is derived from an EMBL/GenBank/DDBJ whole genome shotgun (WGS) entry which is preliminary data.</text>
</comment>
<evidence type="ECO:0000256" key="3">
    <source>
        <dbReference type="ARBA" id="ARBA00022679"/>
    </source>
</evidence>
<dbReference type="Pfam" id="PF00069">
    <property type="entry name" value="Pkinase"/>
    <property type="match status" value="1"/>
</dbReference>
<comment type="catalytic activity">
    <reaction evidence="7">
        <text>L-threonyl-[protein] + ATP = O-phospho-L-threonyl-[protein] + ADP + H(+)</text>
        <dbReference type="Rhea" id="RHEA:46608"/>
        <dbReference type="Rhea" id="RHEA-COMP:11060"/>
        <dbReference type="Rhea" id="RHEA-COMP:11605"/>
        <dbReference type="ChEBI" id="CHEBI:15378"/>
        <dbReference type="ChEBI" id="CHEBI:30013"/>
        <dbReference type="ChEBI" id="CHEBI:30616"/>
        <dbReference type="ChEBI" id="CHEBI:61977"/>
        <dbReference type="ChEBI" id="CHEBI:456216"/>
        <dbReference type="EC" id="2.7.11.1"/>
    </reaction>
</comment>
<evidence type="ECO:0000259" key="10">
    <source>
        <dbReference type="PROSITE" id="PS50011"/>
    </source>
</evidence>
<reference evidence="11 12" key="1">
    <citation type="journal article" date="2019" name="Plant Biotechnol. J.">
        <title>The red bayberry genome and genetic basis of sex determination.</title>
        <authorList>
            <person name="Jia H.M."/>
            <person name="Jia H.J."/>
            <person name="Cai Q.L."/>
            <person name="Wang Y."/>
            <person name="Zhao H.B."/>
            <person name="Yang W.F."/>
            <person name="Wang G.Y."/>
            <person name="Li Y.H."/>
            <person name="Zhan D.L."/>
            <person name="Shen Y.T."/>
            <person name="Niu Q.F."/>
            <person name="Chang L."/>
            <person name="Qiu J."/>
            <person name="Zhao L."/>
            <person name="Xie H.B."/>
            <person name="Fu W.Y."/>
            <person name="Jin J."/>
            <person name="Li X.W."/>
            <person name="Jiao Y."/>
            <person name="Zhou C.C."/>
            <person name="Tu T."/>
            <person name="Chai C.Y."/>
            <person name="Gao J.L."/>
            <person name="Fan L.J."/>
            <person name="van de Weg E."/>
            <person name="Wang J.Y."/>
            <person name="Gao Z.S."/>
        </authorList>
    </citation>
    <scope>NUCLEOTIDE SEQUENCE [LARGE SCALE GENOMIC DNA]</scope>
    <source>
        <tissue evidence="11">Leaves</tissue>
    </source>
</reference>
<comment type="catalytic activity">
    <reaction evidence="8">
        <text>L-seryl-[protein] + ATP = O-phospho-L-seryl-[protein] + ADP + H(+)</text>
        <dbReference type="Rhea" id="RHEA:17989"/>
        <dbReference type="Rhea" id="RHEA-COMP:9863"/>
        <dbReference type="Rhea" id="RHEA-COMP:11604"/>
        <dbReference type="ChEBI" id="CHEBI:15378"/>
        <dbReference type="ChEBI" id="CHEBI:29999"/>
        <dbReference type="ChEBI" id="CHEBI:30616"/>
        <dbReference type="ChEBI" id="CHEBI:83421"/>
        <dbReference type="ChEBI" id="CHEBI:456216"/>
        <dbReference type="EC" id="2.7.11.1"/>
    </reaction>
</comment>
<sequence length="526" mass="58834">MIGCCGCFGFGFSRGPKQQLRPTSGYNNHHSVDLLLDEDIEDDEECSYNGDVTDTNHGDDVEFHSCTKRSEEILRLREQKGMICRQYPVKETYKLVRTEDENGNKMVNEYVRECKIGAGSYGKVDENGNKMVNEYVRECKIGAGSYGKVVLYRSSVDGQHYAIKAFHKSHLLKLRVAPSETAMTDVLREVLIMKMLDHPNIVNLIEVIDDPNTDHFYMVLEYVEGKWVCEGSGPPGGLGETRARKYLRDIVSGLMYLHAHNIVHGDLKPDNLLVTRGGTVKIGDFSVSQVLIMKMLDHPNIVNLIEVIDDPNTDHFYMVLEYVEGKWVCEGSGPPGGLGETRARKYLRDIVSGLMYLHAHNIVHGDLKPDNLLVTRGGTVKIGDFSVSQDDNDELRRSPGTPVFTAPECCLGLTYHGKAADTWAVGVTLYCMVVGQYPFLGETLQDTYEKIVSCPLILPDDLSPELKNLVEGLLCKDPNMRMTLEAVGEHSWIIGEDGPIPQYLCWCKRKSLQTEHIDGANNDPPT</sequence>
<dbReference type="FunFam" id="1.10.510.10:FF:000582">
    <property type="entry name" value="Serine/threonine-protein kinase GRIK1 isoform A"/>
    <property type="match status" value="1"/>
</dbReference>
<dbReference type="InterPro" id="IPR001245">
    <property type="entry name" value="Ser-Thr/Tyr_kinase_cat_dom"/>
</dbReference>
<dbReference type="InterPro" id="IPR011009">
    <property type="entry name" value="Kinase-like_dom_sf"/>
</dbReference>
<evidence type="ECO:0000256" key="6">
    <source>
        <dbReference type="ARBA" id="ARBA00022840"/>
    </source>
</evidence>
<dbReference type="GO" id="GO:0004674">
    <property type="term" value="F:protein serine/threonine kinase activity"/>
    <property type="evidence" value="ECO:0007669"/>
    <property type="project" value="UniProtKB-KW"/>
</dbReference>
<feature type="domain" description="Protein kinase" evidence="10">
    <location>
        <begin position="135"/>
        <end position="493"/>
    </location>
</feature>
<feature type="binding site" evidence="9">
    <location>
        <position position="164"/>
    </location>
    <ligand>
        <name>ATP</name>
        <dbReference type="ChEBI" id="CHEBI:30616"/>
    </ligand>
</feature>
<dbReference type="GO" id="GO:0005524">
    <property type="term" value="F:ATP binding"/>
    <property type="evidence" value="ECO:0007669"/>
    <property type="project" value="UniProtKB-UniRule"/>
</dbReference>
<name>A0A6A1WRL7_9ROSI</name>
<dbReference type="EMBL" id="RXIC02000019">
    <property type="protein sequence ID" value="KAB1226427.1"/>
    <property type="molecule type" value="Genomic_DNA"/>
</dbReference>
<dbReference type="Proteomes" id="UP000516437">
    <property type="component" value="Chromosome 1"/>
</dbReference>
<dbReference type="SMART" id="SM00220">
    <property type="entry name" value="S_TKc"/>
    <property type="match status" value="1"/>
</dbReference>
<evidence type="ECO:0000313" key="11">
    <source>
        <dbReference type="EMBL" id="KAB1226427.1"/>
    </source>
</evidence>
<dbReference type="GO" id="GO:0005737">
    <property type="term" value="C:cytoplasm"/>
    <property type="evidence" value="ECO:0007669"/>
    <property type="project" value="TreeGrafter"/>
</dbReference>
<keyword evidence="12" id="KW-1185">Reference proteome</keyword>
<evidence type="ECO:0000256" key="2">
    <source>
        <dbReference type="ARBA" id="ARBA00022527"/>
    </source>
</evidence>
<dbReference type="AlphaFoldDB" id="A0A6A1WRL7"/>
<keyword evidence="3" id="KW-0808">Transferase</keyword>
<dbReference type="PROSITE" id="PS50011">
    <property type="entry name" value="PROTEIN_KINASE_DOM"/>
    <property type="match status" value="1"/>
</dbReference>
<dbReference type="EC" id="2.7.11.1" evidence="1"/>
<evidence type="ECO:0000256" key="7">
    <source>
        <dbReference type="ARBA" id="ARBA00047899"/>
    </source>
</evidence>
<dbReference type="SUPFAM" id="SSF56112">
    <property type="entry name" value="Protein kinase-like (PK-like)"/>
    <property type="match status" value="2"/>
</dbReference>
<dbReference type="FunFam" id="3.30.200.20:FF:000206">
    <property type="entry name" value="Serine/threonine-protein kinase Ssp1"/>
    <property type="match status" value="1"/>
</dbReference>
<keyword evidence="6 9" id="KW-0067">ATP-binding</keyword>
<proteinExistence type="predicted"/>
<accession>A0A6A1WRL7</accession>
<evidence type="ECO:0000256" key="4">
    <source>
        <dbReference type="ARBA" id="ARBA00022741"/>
    </source>
</evidence>
<evidence type="ECO:0000256" key="8">
    <source>
        <dbReference type="ARBA" id="ARBA00048679"/>
    </source>
</evidence>
<evidence type="ECO:0000313" key="12">
    <source>
        <dbReference type="Proteomes" id="UP000516437"/>
    </source>
</evidence>
<dbReference type="PROSITE" id="PS00108">
    <property type="entry name" value="PROTEIN_KINASE_ST"/>
    <property type="match status" value="2"/>
</dbReference>
<keyword evidence="2" id="KW-0723">Serine/threonine-protein kinase</keyword>
<evidence type="ECO:0000256" key="1">
    <source>
        <dbReference type="ARBA" id="ARBA00012513"/>
    </source>
</evidence>
<keyword evidence="5 11" id="KW-0418">Kinase</keyword>
<dbReference type="PROSITE" id="PS00107">
    <property type="entry name" value="PROTEIN_KINASE_ATP"/>
    <property type="match status" value="1"/>
</dbReference>
<gene>
    <name evidence="11" type="ORF">CJ030_MR1G014134</name>
</gene>
<dbReference type="CDD" id="cd14014">
    <property type="entry name" value="STKc_PknB_like"/>
    <property type="match status" value="1"/>
</dbReference>
<dbReference type="OrthoDB" id="68483at2759"/>